<reference evidence="13" key="1">
    <citation type="journal article" date="2020" name="Stud. Mycol.">
        <title>101 Dothideomycetes genomes: a test case for predicting lifestyles and emergence of pathogens.</title>
        <authorList>
            <person name="Haridas S."/>
            <person name="Albert R."/>
            <person name="Binder M."/>
            <person name="Bloem J."/>
            <person name="Labutti K."/>
            <person name="Salamov A."/>
            <person name="Andreopoulos B."/>
            <person name="Baker S."/>
            <person name="Barry K."/>
            <person name="Bills G."/>
            <person name="Bluhm B."/>
            <person name="Cannon C."/>
            <person name="Castanera R."/>
            <person name="Culley D."/>
            <person name="Daum C."/>
            <person name="Ezra D."/>
            <person name="Gonzalez J."/>
            <person name="Henrissat B."/>
            <person name="Kuo A."/>
            <person name="Liang C."/>
            <person name="Lipzen A."/>
            <person name="Lutzoni F."/>
            <person name="Magnuson J."/>
            <person name="Mondo S."/>
            <person name="Nolan M."/>
            <person name="Ohm R."/>
            <person name="Pangilinan J."/>
            <person name="Park H.-J."/>
            <person name="Ramirez L."/>
            <person name="Alfaro M."/>
            <person name="Sun H."/>
            <person name="Tritt A."/>
            <person name="Yoshinaga Y."/>
            <person name="Zwiers L.-H."/>
            <person name="Turgeon B."/>
            <person name="Goodwin S."/>
            <person name="Spatafora J."/>
            <person name="Crous P."/>
            <person name="Grigoriev I."/>
        </authorList>
    </citation>
    <scope>NUCLEOTIDE SEQUENCE</scope>
    <source>
        <strain evidence="13">CBS 113389</strain>
    </source>
</reference>
<dbReference type="Pfam" id="PF00096">
    <property type="entry name" value="zf-C2H2"/>
    <property type="match status" value="2"/>
</dbReference>
<dbReference type="GO" id="GO:0005634">
    <property type="term" value="C:nucleus"/>
    <property type="evidence" value="ECO:0007669"/>
    <property type="project" value="UniProtKB-SubCell"/>
</dbReference>
<evidence type="ECO:0000256" key="10">
    <source>
        <dbReference type="PROSITE-ProRule" id="PRU00042"/>
    </source>
</evidence>
<keyword evidence="4 10" id="KW-0863">Zinc-finger</keyword>
<dbReference type="PROSITE" id="PS00028">
    <property type="entry name" value="ZINC_FINGER_C2H2_1"/>
    <property type="match status" value="1"/>
</dbReference>
<dbReference type="RefSeq" id="XP_033586080.1">
    <property type="nucleotide sequence ID" value="XM_033731676.1"/>
</dbReference>
<feature type="compositionally biased region" description="Polar residues" evidence="11">
    <location>
        <begin position="216"/>
        <end position="243"/>
    </location>
</feature>
<dbReference type="AlphaFoldDB" id="A0A6A6PHN5"/>
<feature type="compositionally biased region" description="Polar residues" evidence="11">
    <location>
        <begin position="191"/>
        <end position="202"/>
    </location>
</feature>
<dbReference type="FunFam" id="3.30.160.60:FF:000646">
    <property type="entry name" value="Myeloid zinc finger 1"/>
    <property type="match status" value="1"/>
</dbReference>
<keyword evidence="2" id="KW-0479">Metal-binding</keyword>
<dbReference type="InterPro" id="IPR050331">
    <property type="entry name" value="Zinc_finger"/>
</dbReference>
<feature type="compositionally biased region" description="Polar residues" evidence="11">
    <location>
        <begin position="160"/>
        <end position="176"/>
    </location>
</feature>
<dbReference type="InterPro" id="IPR036236">
    <property type="entry name" value="Znf_C2H2_sf"/>
</dbReference>
<dbReference type="GeneID" id="54472678"/>
<evidence type="ECO:0000256" key="9">
    <source>
        <dbReference type="ARBA" id="ARBA00023242"/>
    </source>
</evidence>
<comment type="subcellular location">
    <subcellularLocation>
        <location evidence="1">Nucleus</location>
    </subcellularLocation>
</comment>
<feature type="region of interest" description="Disordered" evidence="11">
    <location>
        <begin position="1"/>
        <end position="84"/>
    </location>
</feature>
<feature type="region of interest" description="Disordered" evidence="11">
    <location>
        <begin position="141"/>
        <end position="270"/>
    </location>
</feature>
<evidence type="ECO:0000256" key="7">
    <source>
        <dbReference type="ARBA" id="ARBA00023125"/>
    </source>
</evidence>
<sequence length="424" mass="44791">MIPGSESMAAPASFTARRPNASNLPNFELPPPPLSAFQQKYPSYQGFGSNHPTSTTLTPVGSLLTPPTNSSTDGLSPVSGPTSAGSQGILPPFTPIGGGMWPPPNTHNASYGYQPATTPQQNYGHNRGGLFSPSLNSLVRGNPTPTNAEGLPPPPFEMPQYSSAPMSAPSLTSGAPQHQMIGSAMMGGQNPIPTSVSQSSPIPAQDAFARPPPTATYYNHSHSQSATSQQNPYSYSNGPSPVHQSPGHGNGAMKMSSGNGQPLQSPHSQASAYNRQYQYSLPGPVLSNVNNPGGQLQMVGGMPHNMVPGGFNSGHAAAQMQQQMYGHTQAQVQQNDRPFRCDQCPQSFNRNHDLKRHKRIHLAVKPFPCGHCDKSFSRKDALKRHILVKGCGKAHGTTEVKELEDSLSPTSDSSNSGGVVTSSL</sequence>
<keyword evidence="7" id="KW-0238">DNA-binding</keyword>
<dbReference type="PANTHER" id="PTHR16515:SF66">
    <property type="entry name" value="C2H2-TYPE DOMAIN-CONTAINING PROTEIN"/>
    <property type="match status" value="1"/>
</dbReference>
<dbReference type="SMART" id="SM00355">
    <property type="entry name" value="ZnF_C2H2"/>
    <property type="match status" value="2"/>
</dbReference>
<dbReference type="Gene3D" id="3.30.160.60">
    <property type="entry name" value="Classic Zinc Finger"/>
    <property type="match status" value="2"/>
</dbReference>
<keyword evidence="3" id="KW-0677">Repeat</keyword>
<keyword evidence="14" id="KW-1185">Reference proteome</keyword>
<evidence type="ECO:0000313" key="13">
    <source>
        <dbReference type="EMBL" id="KAF2479510.1"/>
    </source>
</evidence>
<evidence type="ECO:0000256" key="3">
    <source>
        <dbReference type="ARBA" id="ARBA00022737"/>
    </source>
</evidence>
<dbReference type="PROSITE" id="PS50157">
    <property type="entry name" value="ZINC_FINGER_C2H2_2"/>
    <property type="match status" value="2"/>
</dbReference>
<feature type="domain" description="C2H2-type" evidence="12">
    <location>
        <begin position="339"/>
        <end position="366"/>
    </location>
</feature>
<dbReference type="Proteomes" id="UP000799767">
    <property type="component" value="Unassembled WGS sequence"/>
</dbReference>
<evidence type="ECO:0000256" key="5">
    <source>
        <dbReference type="ARBA" id="ARBA00022833"/>
    </source>
</evidence>
<evidence type="ECO:0000259" key="12">
    <source>
        <dbReference type="PROSITE" id="PS50157"/>
    </source>
</evidence>
<evidence type="ECO:0000256" key="2">
    <source>
        <dbReference type="ARBA" id="ARBA00022723"/>
    </source>
</evidence>
<evidence type="ECO:0000256" key="6">
    <source>
        <dbReference type="ARBA" id="ARBA00023015"/>
    </source>
</evidence>
<dbReference type="GO" id="GO:0003677">
    <property type="term" value="F:DNA binding"/>
    <property type="evidence" value="ECO:0007669"/>
    <property type="project" value="UniProtKB-KW"/>
</dbReference>
<keyword evidence="6" id="KW-0805">Transcription regulation</keyword>
<keyword evidence="5" id="KW-0862">Zinc</keyword>
<dbReference type="GO" id="GO:0008270">
    <property type="term" value="F:zinc ion binding"/>
    <property type="evidence" value="ECO:0007669"/>
    <property type="project" value="UniProtKB-KW"/>
</dbReference>
<name>A0A6A6PHN5_9PEZI</name>
<feature type="compositionally biased region" description="Polar residues" evidence="11">
    <location>
        <begin position="36"/>
        <end position="84"/>
    </location>
</feature>
<evidence type="ECO:0000256" key="4">
    <source>
        <dbReference type="ARBA" id="ARBA00022771"/>
    </source>
</evidence>
<feature type="compositionally biased region" description="Low complexity" evidence="11">
    <location>
        <begin position="406"/>
        <end position="416"/>
    </location>
</feature>
<evidence type="ECO:0000256" key="1">
    <source>
        <dbReference type="ARBA" id="ARBA00004123"/>
    </source>
</evidence>
<dbReference type="InterPro" id="IPR013087">
    <property type="entry name" value="Znf_C2H2_type"/>
</dbReference>
<feature type="compositionally biased region" description="Polar residues" evidence="11">
    <location>
        <begin position="256"/>
        <end position="270"/>
    </location>
</feature>
<feature type="region of interest" description="Disordered" evidence="11">
    <location>
        <begin position="398"/>
        <end position="424"/>
    </location>
</feature>
<proteinExistence type="predicted"/>
<organism evidence="13 14">
    <name type="scientific">Neohortaea acidophila</name>
    <dbReference type="NCBI Taxonomy" id="245834"/>
    <lineage>
        <taxon>Eukaryota</taxon>
        <taxon>Fungi</taxon>
        <taxon>Dikarya</taxon>
        <taxon>Ascomycota</taxon>
        <taxon>Pezizomycotina</taxon>
        <taxon>Dothideomycetes</taxon>
        <taxon>Dothideomycetidae</taxon>
        <taxon>Mycosphaerellales</taxon>
        <taxon>Teratosphaeriaceae</taxon>
        <taxon>Neohortaea</taxon>
    </lineage>
</organism>
<protein>
    <recommendedName>
        <fullName evidence="12">C2H2-type domain-containing protein</fullName>
    </recommendedName>
</protein>
<keyword evidence="8" id="KW-0804">Transcription</keyword>
<accession>A0A6A6PHN5</accession>
<dbReference type="EMBL" id="MU001641">
    <property type="protein sequence ID" value="KAF2479510.1"/>
    <property type="molecule type" value="Genomic_DNA"/>
</dbReference>
<dbReference type="SUPFAM" id="SSF57667">
    <property type="entry name" value="beta-beta-alpha zinc fingers"/>
    <property type="match status" value="1"/>
</dbReference>
<evidence type="ECO:0000313" key="14">
    <source>
        <dbReference type="Proteomes" id="UP000799767"/>
    </source>
</evidence>
<evidence type="ECO:0000256" key="8">
    <source>
        <dbReference type="ARBA" id="ARBA00023163"/>
    </source>
</evidence>
<feature type="domain" description="C2H2-type" evidence="12">
    <location>
        <begin position="367"/>
        <end position="385"/>
    </location>
</feature>
<dbReference type="GO" id="GO:0010468">
    <property type="term" value="P:regulation of gene expression"/>
    <property type="evidence" value="ECO:0007669"/>
    <property type="project" value="TreeGrafter"/>
</dbReference>
<evidence type="ECO:0000256" key="11">
    <source>
        <dbReference type="SAM" id="MobiDB-lite"/>
    </source>
</evidence>
<gene>
    <name evidence="13" type="ORF">BDY17DRAFT_257329</name>
</gene>
<keyword evidence="9" id="KW-0539">Nucleus</keyword>
<dbReference type="FunFam" id="3.30.160.60:FF:000630">
    <property type="entry name" value="Zinc finger protein 180"/>
    <property type="match status" value="1"/>
</dbReference>
<dbReference type="OrthoDB" id="8922241at2759"/>
<dbReference type="PANTHER" id="PTHR16515">
    <property type="entry name" value="PR DOMAIN ZINC FINGER PROTEIN"/>
    <property type="match status" value="1"/>
</dbReference>